<sequence>MSKLPERKNSPWKRWLPGILVSGIIIYVLIRLIDVDAFLSAIQRTNYLYVLAAIALLVLANLTRACAWRELLGRKITLKDAFCIVNEGYLLNQIIPRSGEIGRALLVNSVVDMNFFQAFSTILIERAMDLLITAILFLATIGQAVALEWIVPVAITILCVVAAGFIFLIWAIKRKEKVENWCSRMEIRSPFFKKYISANLQALISGVEIIQNGHHLFSAIFWIVVSWSLWIAITYLLLYGFIGAYPLWWAIFIQSVLALGIALPSAPAGLGVYEGTLVAALTVFQINNEVALSFAVIMHVVQLTTIAVLGISSLIIQGNSLSALVDSVLQRLRIRRSENDE</sequence>
<feature type="transmembrane region" description="Helical" evidence="6">
    <location>
        <begin position="290"/>
        <end position="316"/>
    </location>
</feature>
<keyword evidence="3 6" id="KW-0812">Transmembrane</keyword>
<name>A0A101FXI9_9CHLR</name>
<feature type="transmembrane region" description="Helical" evidence="6">
    <location>
        <begin position="45"/>
        <end position="67"/>
    </location>
</feature>
<dbReference type="Pfam" id="PF03706">
    <property type="entry name" value="LPG_synthase_TM"/>
    <property type="match status" value="1"/>
</dbReference>
<dbReference type="EMBL" id="LGFU01000049">
    <property type="protein sequence ID" value="KUK46252.1"/>
    <property type="molecule type" value="Genomic_DNA"/>
</dbReference>
<evidence type="ECO:0000256" key="4">
    <source>
        <dbReference type="ARBA" id="ARBA00022989"/>
    </source>
</evidence>
<dbReference type="PANTHER" id="PTHR39087">
    <property type="entry name" value="UPF0104 MEMBRANE PROTEIN MJ1595"/>
    <property type="match status" value="1"/>
</dbReference>
<dbReference type="NCBIfam" id="TIGR00374">
    <property type="entry name" value="flippase-like domain"/>
    <property type="match status" value="1"/>
</dbReference>
<keyword evidence="4 6" id="KW-1133">Transmembrane helix</keyword>
<dbReference type="AlphaFoldDB" id="A0A101FXI9"/>
<evidence type="ECO:0000256" key="6">
    <source>
        <dbReference type="SAM" id="Phobius"/>
    </source>
</evidence>
<protein>
    <recommendedName>
        <fullName evidence="9">Integral membrane protein</fullName>
    </recommendedName>
</protein>
<keyword evidence="5 6" id="KW-0472">Membrane</keyword>
<comment type="caution">
    <text evidence="7">The sequence shown here is derived from an EMBL/GenBank/DDBJ whole genome shotgun (WGS) entry which is preliminary data.</text>
</comment>
<feature type="transmembrane region" description="Helical" evidence="6">
    <location>
        <begin position="153"/>
        <end position="172"/>
    </location>
</feature>
<dbReference type="Proteomes" id="UP000064249">
    <property type="component" value="Unassembled WGS sequence"/>
</dbReference>
<gene>
    <name evidence="7" type="ORF">XD73_0876</name>
</gene>
<dbReference type="GO" id="GO:0005886">
    <property type="term" value="C:plasma membrane"/>
    <property type="evidence" value="ECO:0007669"/>
    <property type="project" value="UniProtKB-SubCell"/>
</dbReference>
<feature type="transmembrane region" description="Helical" evidence="6">
    <location>
        <begin position="216"/>
        <end position="240"/>
    </location>
</feature>
<proteinExistence type="predicted"/>
<evidence type="ECO:0008006" key="9">
    <source>
        <dbReference type="Google" id="ProtNLM"/>
    </source>
</evidence>
<evidence type="ECO:0000256" key="2">
    <source>
        <dbReference type="ARBA" id="ARBA00022475"/>
    </source>
</evidence>
<reference evidence="7 8" key="1">
    <citation type="journal article" date="2015" name="MBio">
        <title>Genome-Resolved Metagenomic Analysis Reveals Roles for Candidate Phyla and Other Microbial Community Members in Biogeochemical Transformations in Oil Reservoirs.</title>
        <authorList>
            <person name="Hu P."/>
            <person name="Tom L."/>
            <person name="Singh A."/>
            <person name="Thomas B.C."/>
            <person name="Baker B.J."/>
            <person name="Piceno Y.M."/>
            <person name="Andersen G.L."/>
            <person name="Banfield J.F."/>
        </authorList>
    </citation>
    <scope>NUCLEOTIDE SEQUENCE [LARGE SCALE GENOMIC DNA]</scope>
    <source>
        <strain evidence="7">46_16</strain>
    </source>
</reference>
<evidence type="ECO:0000256" key="5">
    <source>
        <dbReference type="ARBA" id="ARBA00023136"/>
    </source>
</evidence>
<evidence type="ECO:0000313" key="8">
    <source>
        <dbReference type="Proteomes" id="UP000064249"/>
    </source>
</evidence>
<evidence type="ECO:0000313" key="7">
    <source>
        <dbReference type="EMBL" id="KUK46252.1"/>
    </source>
</evidence>
<evidence type="ECO:0000256" key="1">
    <source>
        <dbReference type="ARBA" id="ARBA00004651"/>
    </source>
</evidence>
<comment type="subcellular location">
    <subcellularLocation>
        <location evidence="1">Cell membrane</location>
        <topology evidence="1">Multi-pass membrane protein</topology>
    </subcellularLocation>
</comment>
<keyword evidence="2" id="KW-1003">Cell membrane</keyword>
<dbReference type="PANTHER" id="PTHR39087:SF2">
    <property type="entry name" value="UPF0104 MEMBRANE PROTEIN MJ1595"/>
    <property type="match status" value="1"/>
</dbReference>
<dbReference type="InterPro" id="IPR022791">
    <property type="entry name" value="L-PG_synthase/AglD"/>
</dbReference>
<accession>A0A101FXI9</accession>
<feature type="transmembrane region" description="Helical" evidence="6">
    <location>
        <begin position="130"/>
        <end position="147"/>
    </location>
</feature>
<evidence type="ECO:0000256" key="3">
    <source>
        <dbReference type="ARBA" id="ARBA00022692"/>
    </source>
</evidence>
<feature type="transmembrane region" description="Helical" evidence="6">
    <location>
        <begin position="12"/>
        <end position="33"/>
    </location>
</feature>
<feature type="transmembrane region" description="Helical" evidence="6">
    <location>
        <begin position="247"/>
        <end position="270"/>
    </location>
</feature>
<organism evidence="7 8">
    <name type="scientific">Anaerolinea thermophila</name>
    <dbReference type="NCBI Taxonomy" id="167964"/>
    <lineage>
        <taxon>Bacteria</taxon>
        <taxon>Bacillati</taxon>
        <taxon>Chloroflexota</taxon>
        <taxon>Anaerolineae</taxon>
        <taxon>Anaerolineales</taxon>
        <taxon>Anaerolineaceae</taxon>
        <taxon>Anaerolinea</taxon>
    </lineage>
</organism>